<dbReference type="Gene3D" id="3.40.50.170">
    <property type="entry name" value="Formyl transferase, N-terminal domain"/>
    <property type="match status" value="1"/>
</dbReference>
<evidence type="ECO:0000256" key="2">
    <source>
        <dbReference type="ARBA" id="ARBA00012254"/>
    </source>
</evidence>
<name>A0A075GBP1_9EURY</name>
<feature type="domain" description="Formyl transferase N-terminal" evidence="5">
    <location>
        <begin position="1"/>
        <end position="181"/>
    </location>
</feature>
<organism evidence="6">
    <name type="scientific">uncultured marine group II/III euryarchaeote KM3_141_A08</name>
    <dbReference type="NCBI Taxonomy" id="1457875"/>
    <lineage>
        <taxon>Archaea</taxon>
        <taxon>Methanobacteriati</taxon>
        <taxon>Methanobacteriota</taxon>
        <taxon>environmental samples</taxon>
    </lineage>
</organism>
<gene>
    <name evidence="6" type="primary">purN</name>
</gene>
<evidence type="ECO:0000256" key="3">
    <source>
        <dbReference type="ARBA" id="ARBA00022679"/>
    </source>
</evidence>
<keyword evidence="3 6" id="KW-0808">Transferase</keyword>
<dbReference type="SUPFAM" id="SSF53328">
    <property type="entry name" value="Formyltransferase"/>
    <property type="match status" value="1"/>
</dbReference>
<evidence type="ECO:0000256" key="1">
    <source>
        <dbReference type="ARBA" id="ARBA00005054"/>
    </source>
</evidence>
<dbReference type="AlphaFoldDB" id="A0A075GBP1"/>
<dbReference type="InterPro" id="IPR002376">
    <property type="entry name" value="Formyl_transf_N"/>
</dbReference>
<dbReference type="PANTHER" id="PTHR43369">
    <property type="entry name" value="PHOSPHORIBOSYLGLYCINAMIDE FORMYLTRANSFERASE"/>
    <property type="match status" value="1"/>
</dbReference>
<dbReference type="HAMAP" id="MF_01930">
    <property type="entry name" value="PurN"/>
    <property type="match status" value="1"/>
</dbReference>
<dbReference type="GO" id="GO:0004644">
    <property type="term" value="F:phosphoribosylglycinamide formyltransferase activity"/>
    <property type="evidence" value="ECO:0007669"/>
    <property type="project" value="UniProtKB-EC"/>
</dbReference>
<evidence type="ECO:0000259" key="5">
    <source>
        <dbReference type="Pfam" id="PF00551"/>
    </source>
</evidence>
<evidence type="ECO:0000256" key="4">
    <source>
        <dbReference type="ARBA" id="ARBA00022755"/>
    </source>
</evidence>
<dbReference type="PANTHER" id="PTHR43369:SF2">
    <property type="entry name" value="PHOSPHORIBOSYLGLYCINAMIDE FORMYLTRANSFERASE"/>
    <property type="match status" value="1"/>
</dbReference>
<accession>A0A075GBP1</accession>
<reference evidence="6" key="1">
    <citation type="journal article" date="2014" name="Genome Biol. Evol.">
        <title>Pangenome evidence for extensive interdomain horizontal transfer affecting lineage core and shell genes in uncultured planktonic thaumarchaeota and euryarchaeota.</title>
        <authorList>
            <person name="Deschamps P."/>
            <person name="Zivanovic Y."/>
            <person name="Moreira D."/>
            <person name="Rodriguez-Valera F."/>
            <person name="Lopez-Garcia P."/>
        </authorList>
    </citation>
    <scope>NUCLEOTIDE SEQUENCE</scope>
</reference>
<evidence type="ECO:0000313" key="6">
    <source>
        <dbReference type="EMBL" id="AIF01044.1"/>
    </source>
</evidence>
<protein>
    <recommendedName>
        <fullName evidence="2">phosphoribosylglycinamide formyltransferase 1</fullName>
        <ecNumber evidence="2">2.1.2.2</ecNumber>
    </recommendedName>
</protein>
<keyword evidence="4" id="KW-0658">Purine biosynthesis</keyword>
<dbReference type="EMBL" id="KF900610">
    <property type="protein sequence ID" value="AIF01044.1"/>
    <property type="molecule type" value="Genomic_DNA"/>
</dbReference>
<dbReference type="GO" id="GO:0005737">
    <property type="term" value="C:cytoplasm"/>
    <property type="evidence" value="ECO:0007669"/>
    <property type="project" value="TreeGrafter"/>
</dbReference>
<dbReference type="CDD" id="cd08645">
    <property type="entry name" value="FMT_core_GART"/>
    <property type="match status" value="1"/>
</dbReference>
<proteinExistence type="inferred from homology"/>
<dbReference type="EC" id="2.1.2.2" evidence="2"/>
<comment type="pathway">
    <text evidence="1">Purine metabolism; IMP biosynthesis via de novo pathway; N(2)-formyl-N(1)-(5-phospho-D-ribosyl)glycinamide from N(1)-(5-phospho-D-ribosyl)glycinamide (10-formyl THF route): step 1/1.</text>
</comment>
<dbReference type="GO" id="GO:0006189">
    <property type="term" value="P:'de novo' IMP biosynthetic process"/>
    <property type="evidence" value="ECO:0007669"/>
    <property type="project" value="InterPro"/>
</dbReference>
<dbReference type="Pfam" id="PF00551">
    <property type="entry name" value="Formyl_trans_N"/>
    <property type="match status" value="1"/>
</dbReference>
<dbReference type="InterPro" id="IPR036477">
    <property type="entry name" value="Formyl_transf_N_sf"/>
</dbReference>
<sequence>MRFAVMASGRGSNFQALIDARARGELPGAELVLLIVNRRDAQAIARAEAAGIPWEFIDSEAMARAEFDRRALALLRDCRAEAVVLAGFMRLLTPEFIEAFRHRILNIHPALLPLFPGAHAHRDALAAGVAESGCSAHFVDDGIDTGPVILQRAVPVLPGDTEETLAARILPHEHRLLPEAVRLLAAERLEVDGNAVRILPEK</sequence>
<dbReference type="InterPro" id="IPR004607">
    <property type="entry name" value="GART"/>
</dbReference>
<dbReference type="NCBIfam" id="TIGR00639">
    <property type="entry name" value="PurN"/>
    <property type="match status" value="1"/>
</dbReference>